<dbReference type="Gene3D" id="3.40.50.10210">
    <property type="match status" value="1"/>
</dbReference>
<dbReference type="UniPathway" id="UPA00061">
    <property type="reaction ID" value="UER00516"/>
</dbReference>
<gene>
    <name evidence="11" type="primary">cobT</name>
    <name evidence="11" type="ORF">DWX93_00060</name>
</gene>
<dbReference type="GO" id="GO:0009236">
    <property type="term" value="P:cobalamin biosynthetic process"/>
    <property type="evidence" value="ECO:0007669"/>
    <property type="project" value="UniProtKB-UniRule"/>
</dbReference>
<dbReference type="NCBIfam" id="TIGR03160">
    <property type="entry name" value="cobT_DBIPRT"/>
    <property type="match status" value="1"/>
</dbReference>
<dbReference type="PANTHER" id="PTHR43463:SF1">
    <property type="entry name" value="NICOTINATE-NUCLEOTIDE--DIMETHYLBENZIMIDAZOLE PHOSPHORIBOSYLTRANSFERASE"/>
    <property type="match status" value="1"/>
</dbReference>
<dbReference type="NCBIfam" id="NF000996">
    <property type="entry name" value="PRK00105.1"/>
    <property type="match status" value="1"/>
</dbReference>
<dbReference type="EMBL" id="QRVL01000001">
    <property type="protein sequence ID" value="RGS41780.1"/>
    <property type="molecule type" value="Genomic_DNA"/>
</dbReference>
<keyword evidence="8 11" id="KW-0808">Transferase</keyword>
<comment type="caution">
    <text evidence="11">The sequence shown here is derived from an EMBL/GenBank/DDBJ whole genome shotgun (WGS) entry which is preliminary data.</text>
</comment>
<comment type="function">
    <text evidence="1">Catalyzes the synthesis of alpha-ribazole-5'-phosphate from nicotinate mononucleotide (NAMN) and 5,6-dimethylbenzimidazole (DMB).</text>
</comment>
<comment type="pathway">
    <text evidence="2">Nucleoside biosynthesis; alpha-ribazole biosynthesis; alpha-ribazole from 5,6-dimethylbenzimidazole: step 1/2.</text>
</comment>
<dbReference type="SUPFAM" id="SSF52733">
    <property type="entry name" value="Nicotinate mononucleotide:5,6-dimethylbenzimidazole phosphoribosyltransferase (CobT)"/>
    <property type="match status" value="1"/>
</dbReference>
<dbReference type="InterPro" id="IPR023195">
    <property type="entry name" value="Nict_dMeBzImd_PRibTrfase_N"/>
</dbReference>
<evidence type="ECO:0000256" key="8">
    <source>
        <dbReference type="ARBA" id="ARBA00022679"/>
    </source>
</evidence>
<dbReference type="InterPro" id="IPR017846">
    <property type="entry name" value="Nict_dMeBzImd_PRibTrfase_bact"/>
</dbReference>
<sequence length="354" mass="37524">MLDRQQMRQLKIEPPDQAVYKEVLGNWDALAKPLDGMGEFEELFARIGAIRRDPALDISRKAVVVMCADNGIVEEKISQSGQDVTAKVAAAMGRGTSSVCRMAKAAGIEVIPVDIGINEEGSPEGVLQCKVRRGTRNFIKERAMTEQETLAAIEIGMELAKRLAHEGYKLLATGEMGIGNTTTSSAVAAALLSCDPKEITGKGAGLSDTALLRKIAVVEEGIQMHELYQADAFDVLCAVGGLDIAGLSGVFIGGALAHVPVVVDGVISAVAALAAERMIPGVRDYVIPSHKSREPAAERILEELGIRPVLDAGLALGEGTGAVMMCGLLDIARTIYGERTTFADIDVAPYHRFG</sequence>
<evidence type="ECO:0000256" key="1">
    <source>
        <dbReference type="ARBA" id="ARBA00002197"/>
    </source>
</evidence>
<evidence type="ECO:0000256" key="10">
    <source>
        <dbReference type="NCBIfam" id="TIGR03160"/>
    </source>
</evidence>
<evidence type="ECO:0000256" key="6">
    <source>
        <dbReference type="ARBA" id="ARBA00022573"/>
    </source>
</evidence>
<dbReference type="PANTHER" id="PTHR43463">
    <property type="entry name" value="NICOTINATE-NUCLEOTIDE--DIMETHYLBENZIMIDAZOLE PHOSPHORIBOSYLTRANSFERASE"/>
    <property type="match status" value="1"/>
</dbReference>
<evidence type="ECO:0000256" key="9">
    <source>
        <dbReference type="ARBA" id="ARBA00047340"/>
    </source>
</evidence>
<evidence type="ECO:0000256" key="2">
    <source>
        <dbReference type="ARBA" id="ARBA00005049"/>
    </source>
</evidence>
<evidence type="ECO:0000256" key="7">
    <source>
        <dbReference type="ARBA" id="ARBA00022676"/>
    </source>
</evidence>
<protein>
    <recommendedName>
        <fullName evidence="5 10">Nicotinate-nucleotide--dimethylbenzimidazole phosphoribosyltransferase</fullName>
        <ecNumber evidence="4 10">2.4.2.21</ecNumber>
    </recommendedName>
</protein>
<dbReference type="CDD" id="cd02439">
    <property type="entry name" value="DMB-PRT_CobT"/>
    <property type="match status" value="1"/>
</dbReference>
<dbReference type="RefSeq" id="WP_118096001.1">
    <property type="nucleotide sequence ID" value="NZ_CAUFGO010000031.1"/>
</dbReference>
<dbReference type="Pfam" id="PF02277">
    <property type="entry name" value="DBI_PRT"/>
    <property type="match status" value="1"/>
</dbReference>
<evidence type="ECO:0000313" key="12">
    <source>
        <dbReference type="Proteomes" id="UP000266172"/>
    </source>
</evidence>
<dbReference type="Gene3D" id="1.10.1610.10">
    <property type="match status" value="1"/>
</dbReference>
<keyword evidence="7 11" id="KW-0328">Glycosyltransferase</keyword>
<comment type="catalytic activity">
    <reaction evidence="9">
        <text>5,6-dimethylbenzimidazole + nicotinate beta-D-ribonucleotide = alpha-ribazole 5'-phosphate + nicotinate + H(+)</text>
        <dbReference type="Rhea" id="RHEA:11196"/>
        <dbReference type="ChEBI" id="CHEBI:15378"/>
        <dbReference type="ChEBI" id="CHEBI:15890"/>
        <dbReference type="ChEBI" id="CHEBI:32544"/>
        <dbReference type="ChEBI" id="CHEBI:57502"/>
        <dbReference type="ChEBI" id="CHEBI:57918"/>
        <dbReference type="EC" id="2.4.2.21"/>
    </reaction>
</comment>
<dbReference type="FunFam" id="3.40.50.10210:FF:000001">
    <property type="entry name" value="Nicotinate-nucleotide--dimethylbenzimidazole phosphoribosyltransferase"/>
    <property type="match status" value="1"/>
</dbReference>
<accession>A0A395V8Y5</accession>
<evidence type="ECO:0000256" key="5">
    <source>
        <dbReference type="ARBA" id="ARBA00015486"/>
    </source>
</evidence>
<dbReference type="GO" id="GO:0008939">
    <property type="term" value="F:nicotinate-nucleotide-dimethylbenzimidazole phosphoribosyltransferase activity"/>
    <property type="evidence" value="ECO:0007669"/>
    <property type="project" value="UniProtKB-UniRule"/>
</dbReference>
<dbReference type="InterPro" id="IPR036087">
    <property type="entry name" value="Nict_dMeBzImd_PRibTrfase_sf"/>
</dbReference>
<comment type="similarity">
    <text evidence="3">Belongs to the CobT family.</text>
</comment>
<keyword evidence="6" id="KW-0169">Cobalamin biosynthesis</keyword>
<evidence type="ECO:0000313" key="11">
    <source>
        <dbReference type="EMBL" id="RGS41780.1"/>
    </source>
</evidence>
<dbReference type="EC" id="2.4.2.21" evidence="4 10"/>
<proteinExistence type="inferred from homology"/>
<evidence type="ECO:0000256" key="4">
    <source>
        <dbReference type="ARBA" id="ARBA00011991"/>
    </source>
</evidence>
<evidence type="ECO:0000256" key="3">
    <source>
        <dbReference type="ARBA" id="ARBA00007110"/>
    </source>
</evidence>
<name>A0A395V8Y5_9FIRM</name>
<organism evidence="11 12">
    <name type="scientific">Roseburia hominis</name>
    <dbReference type="NCBI Taxonomy" id="301301"/>
    <lineage>
        <taxon>Bacteria</taxon>
        <taxon>Bacillati</taxon>
        <taxon>Bacillota</taxon>
        <taxon>Clostridia</taxon>
        <taxon>Lachnospirales</taxon>
        <taxon>Lachnospiraceae</taxon>
        <taxon>Roseburia</taxon>
    </lineage>
</organism>
<reference evidence="11 12" key="1">
    <citation type="submission" date="2018-08" db="EMBL/GenBank/DDBJ databases">
        <title>A genome reference for cultivated species of the human gut microbiota.</title>
        <authorList>
            <person name="Zou Y."/>
            <person name="Xue W."/>
            <person name="Luo G."/>
        </authorList>
    </citation>
    <scope>NUCLEOTIDE SEQUENCE [LARGE SCALE GENOMIC DNA]</scope>
    <source>
        <strain evidence="11 12">AF22-12AC</strain>
    </source>
</reference>
<dbReference type="InterPro" id="IPR003200">
    <property type="entry name" value="Nict_dMeBzImd_PRibTrfase"/>
</dbReference>
<dbReference type="Proteomes" id="UP000266172">
    <property type="component" value="Unassembled WGS sequence"/>
</dbReference>
<dbReference type="AlphaFoldDB" id="A0A395V8Y5"/>